<comment type="caution">
    <text evidence="4">The sequence shown here is derived from an EMBL/GenBank/DDBJ whole genome shotgun (WGS) entry which is preliminary data.</text>
</comment>
<dbReference type="Gene3D" id="3.40.50.2300">
    <property type="match status" value="3"/>
</dbReference>
<dbReference type="EMBL" id="RQZG01000004">
    <property type="protein sequence ID" value="RRD05935.1"/>
    <property type="molecule type" value="Genomic_DNA"/>
</dbReference>
<dbReference type="PANTHER" id="PTHR30483">
    <property type="entry name" value="LEUCINE-SPECIFIC-BINDING PROTEIN"/>
    <property type="match status" value="1"/>
</dbReference>
<evidence type="ECO:0000259" key="3">
    <source>
        <dbReference type="Pfam" id="PF13458"/>
    </source>
</evidence>
<evidence type="ECO:0000256" key="2">
    <source>
        <dbReference type="ARBA" id="ARBA00022729"/>
    </source>
</evidence>
<organism evidence="4 5">
    <name type="scientific">Arachnia propionica</name>
    <dbReference type="NCBI Taxonomy" id="1750"/>
    <lineage>
        <taxon>Bacteria</taxon>
        <taxon>Bacillati</taxon>
        <taxon>Actinomycetota</taxon>
        <taxon>Actinomycetes</taxon>
        <taxon>Propionibacteriales</taxon>
        <taxon>Propionibacteriaceae</taxon>
        <taxon>Arachnia</taxon>
    </lineage>
</organism>
<comment type="similarity">
    <text evidence="1">Belongs to the leucine-binding protein family.</text>
</comment>
<dbReference type="RefSeq" id="WP_124843339.1">
    <property type="nucleotide sequence ID" value="NZ_RQZG01000004.1"/>
</dbReference>
<dbReference type="InterPro" id="IPR028082">
    <property type="entry name" value="Peripla_BP_I"/>
</dbReference>
<feature type="domain" description="Leucine-binding protein" evidence="3">
    <location>
        <begin position="61"/>
        <end position="382"/>
    </location>
</feature>
<dbReference type="PANTHER" id="PTHR30483:SF6">
    <property type="entry name" value="PERIPLASMIC BINDING PROTEIN OF ABC TRANSPORTER FOR NATURAL AMINO ACIDS"/>
    <property type="match status" value="1"/>
</dbReference>
<protein>
    <submittedName>
        <fullName evidence="4">Amino acid ABC transporter substrate-binding protein</fullName>
    </submittedName>
</protein>
<dbReference type="InterPro" id="IPR051010">
    <property type="entry name" value="BCAA_transport"/>
</dbReference>
<proteinExistence type="inferred from homology"/>
<accession>A0A3P1T9S9</accession>
<evidence type="ECO:0000256" key="1">
    <source>
        <dbReference type="ARBA" id="ARBA00010062"/>
    </source>
</evidence>
<reference evidence="4 5" key="1">
    <citation type="submission" date="2018-11" db="EMBL/GenBank/DDBJ databases">
        <title>Genomes From Bacteria Associated with the Canine Oral Cavity: a Test Case for Automated Genome-Based Taxonomic Assignment.</title>
        <authorList>
            <person name="Coil D.A."/>
            <person name="Jospin G."/>
            <person name="Darling A.E."/>
            <person name="Wallis C."/>
            <person name="Davis I.J."/>
            <person name="Harris S."/>
            <person name="Eisen J.A."/>
            <person name="Holcombe L.J."/>
            <person name="O'Flynn C."/>
        </authorList>
    </citation>
    <scope>NUCLEOTIDE SEQUENCE [LARGE SCALE GENOMIC DNA]</scope>
    <source>
        <strain evidence="4 5">OH887_COT-365</strain>
    </source>
</reference>
<evidence type="ECO:0000313" key="5">
    <source>
        <dbReference type="Proteomes" id="UP000280819"/>
    </source>
</evidence>
<dbReference type="AlphaFoldDB" id="A0A3P1T9S9"/>
<gene>
    <name evidence="4" type="ORF">EII34_04415</name>
</gene>
<evidence type="ECO:0000313" key="4">
    <source>
        <dbReference type="EMBL" id="RRD05935.1"/>
    </source>
</evidence>
<dbReference type="InterPro" id="IPR028081">
    <property type="entry name" value="Leu-bd"/>
</dbReference>
<keyword evidence="2" id="KW-0732">Signal</keyword>
<dbReference type="OrthoDB" id="3787700at2"/>
<dbReference type="SUPFAM" id="SSF53822">
    <property type="entry name" value="Periplasmic binding protein-like I"/>
    <property type="match status" value="1"/>
</dbReference>
<name>A0A3P1T9S9_9ACTN</name>
<dbReference type="Pfam" id="PF13458">
    <property type="entry name" value="Peripla_BP_6"/>
    <property type="match status" value="1"/>
</dbReference>
<dbReference type="Proteomes" id="UP000280819">
    <property type="component" value="Unassembled WGS sequence"/>
</dbReference>
<sequence>MFDRHVTRWPGRRTHGVFALLLAGMLCVGCTGQEPDPEPSFTPVAAPPQPVALTAEGLPEKVRIGVIVTLSSAPGEGADWPLAAEGARVAAERFQMGGHDVEIVVADDRGTPAGSSAAVDELVTQGVSGIVLATSGTHVVDAIAAARTHDTAVLLPYLTEDRYLADGAWATGLLRSTHDEAFHQTLEVQGGSHVIQVTAPGSIKPLRFAPQDEVYFDPGAQDHDEFLKELTEAAAEGADTIVILGDATTSALATAAVRSSGLGLPIILTNAATSPTFSTTLLETTGSLNGTYWTVGLPTDDPAGSRPDATGSSVTAFLNAIHSTAQNPEATRYFEQSPFSDVAYAADAASHDATVALVTAAAQAGSSDPKIVLATLPGMSATHDHGLVGPSLNFSRPAALVDGGPVPLVGTTDHATERPGQGPMLRWFEAARGS</sequence>